<evidence type="ECO:0000313" key="3">
    <source>
        <dbReference type="EMBL" id="GGX69984.1"/>
    </source>
</evidence>
<organism evidence="3 4">
    <name type="scientific">Streptomyces fructofermentans</name>
    <dbReference type="NCBI Taxonomy" id="152141"/>
    <lineage>
        <taxon>Bacteria</taxon>
        <taxon>Bacillati</taxon>
        <taxon>Actinomycetota</taxon>
        <taxon>Actinomycetes</taxon>
        <taxon>Kitasatosporales</taxon>
        <taxon>Streptomycetaceae</taxon>
        <taxon>Streptomyces</taxon>
    </lineage>
</organism>
<dbReference type="InterPro" id="IPR035965">
    <property type="entry name" value="PAS-like_dom_sf"/>
</dbReference>
<dbReference type="NCBIfam" id="TIGR00229">
    <property type="entry name" value="sensory_box"/>
    <property type="match status" value="1"/>
</dbReference>
<gene>
    <name evidence="3" type="ORF">GCM10010515_42040</name>
</gene>
<dbReference type="AlphaFoldDB" id="A0A918KNP6"/>
<dbReference type="InterPro" id="IPR036388">
    <property type="entry name" value="WH-like_DNA-bd_sf"/>
</dbReference>
<protein>
    <recommendedName>
        <fullName evidence="5">ANTAR domain-containing protein</fullName>
    </recommendedName>
</protein>
<evidence type="ECO:0000259" key="2">
    <source>
        <dbReference type="PROSITE" id="PS50921"/>
    </source>
</evidence>
<reference evidence="3" key="1">
    <citation type="journal article" date="2014" name="Int. J. Syst. Evol. Microbiol.">
        <title>Complete genome sequence of Corynebacterium casei LMG S-19264T (=DSM 44701T), isolated from a smear-ripened cheese.</title>
        <authorList>
            <consortium name="US DOE Joint Genome Institute (JGI-PGF)"/>
            <person name="Walter F."/>
            <person name="Albersmeier A."/>
            <person name="Kalinowski J."/>
            <person name="Ruckert C."/>
        </authorList>
    </citation>
    <scope>NUCLEOTIDE SEQUENCE</scope>
    <source>
        <strain evidence="3">JCM 4956</strain>
    </source>
</reference>
<dbReference type="Gene3D" id="1.10.10.10">
    <property type="entry name" value="Winged helix-like DNA-binding domain superfamily/Winged helix DNA-binding domain"/>
    <property type="match status" value="1"/>
</dbReference>
<dbReference type="SUPFAM" id="SSF55785">
    <property type="entry name" value="PYP-like sensor domain (PAS domain)"/>
    <property type="match status" value="1"/>
</dbReference>
<feature type="domain" description="ANTAR" evidence="2">
    <location>
        <begin position="126"/>
        <end position="187"/>
    </location>
</feature>
<accession>A0A918KNP6</accession>
<dbReference type="Pfam" id="PF03861">
    <property type="entry name" value="ANTAR"/>
    <property type="match status" value="1"/>
</dbReference>
<feature type="domain" description="PAS" evidence="1">
    <location>
        <begin position="33"/>
        <end position="78"/>
    </location>
</feature>
<dbReference type="PROSITE" id="PS50921">
    <property type="entry name" value="ANTAR"/>
    <property type="match status" value="1"/>
</dbReference>
<dbReference type="Pfam" id="PF08447">
    <property type="entry name" value="PAS_3"/>
    <property type="match status" value="1"/>
</dbReference>
<keyword evidence="4" id="KW-1185">Reference proteome</keyword>
<evidence type="ECO:0000259" key="1">
    <source>
        <dbReference type="PROSITE" id="PS50112"/>
    </source>
</evidence>
<proteinExistence type="predicted"/>
<dbReference type="GO" id="GO:0003723">
    <property type="term" value="F:RNA binding"/>
    <property type="evidence" value="ECO:0007669"/>
    <property type="project" value="InterPro"/>
</dbReference>
<name>A0A918KNP6_9ACTN</name>
<comment type="caution">
    <text evidence="3">The sequence shown here is derived from an EMBL/GenBank/DDBJ whole genome shotgun (WGS) entry which is preliminary data.</text>
</comment>
<dbReference type="InterPro" id="IPR000014">
    <property type="entry name" value="PAS"/>
</dbReference>
<dbReference type="RefSeq" id="WP_190037088.1">
    <property type="nucleotide sequence ID" value="NZ_BMWD01000014.1"/>
</dbReference>
<dbReference type="EMBL" id="BMWD01000014">
    <property type="protein sequence ID" value="GGX69984.1"/>
    <property type="molecule type" value="Genomic_DNA"/>
</dbReference>
<evidence type="ECO:0000313" key="4">
    <source>
        <dbReference type="Proteomes" id="UP000645555"/>
    </source>
</evidence>
<evidence type="ECO:0008006" key="5">
    <source>
        <dbReference type="Google" id="ProtNLM"/>
    </source>
</evidence>
<dbReference type="CDD" id="cd00130">
    <property type="entry name" value="PAS"/>
    <property type="match status" value="1"/>
</dbReference>
<sequence>MLDEQDLPNDEQDEQDGLTGVFLYRVPEDTWWWSEEMFGLLGYEVDEVTPTGALLFKHVHPDDRGGVEQALERGRRTGNPFGYYHRVRTAQGDERHAVLVGDGRTKDGEVVAVRGFSVDVTAAVSEESRRTASGDIERARASQADIDLARGVLMGLYGVNQDVAFRVLRRHSQQTNVKLRTLAQSVVEAAPTPPGEAQHDLHHRIAQALYPETSD</sequence>
<dbReference type="InterPro" id="IPR005561">
    <property type="entry name" value="ANTAR"/>
</dbReference>
<dbReference type="SMART" id="SM01012">
    <property type="entry name" value="ANTAR"/>
    <property type="match status" value="1"/>
</dbReference>
<dbReference type="Gene3D" id="3.30.450.20">
    <property type="entry name" value="PAS domain"/>
    <property type="match status" value="1"/>
</dbReference>
<reference evidence="3" key="2">
    <citation type="submission" date="2020-09" db="EMBL/GenBank/DDBJ databases">
        <authorList>
            <person name="Sun Q."/>
            <person name="Ohkuma M."/>
        </authorList>
    </citation>
    <scope>NUCLEOTIDE SEQUENCE</scope>
    <source>
        <strain evidence="3">JCM 4956</strain>
    </source>
</reference>
<dbReference type="InterPro" id="IPR013655">
    <property type="entry name" value="PAS_fold_3"/>
</dbReference>
<dbReference type="PROSITE" id="PS50112">
    <property type="entry name" value="PAS"/>
    <property type="match status" value="1"/>
</dbReference>
<dbReference type="Proteomes" id="UP000645555">
    <property type="component" value="Unassembled WGS sequence"/>
</dbReference>